<evidence type="ECO:0008006" key="4">
    <source>
        <dbReference type="Google" id="ProtNLM"/>
    </source>
</evidence>
<dbReference type="Proteomes" id="UP001066276">
    <property type="component" value="Chromosome 1_2"/>
</dbReference>
<dbReference type="AlphaFoldDB" id="A0AAV7WCN7"/>
<protein>
    <recommendedName>
        <fullName evidence="4">GED domain-containing protein</fullName>
    </recommendedName>
</protein>
<organism evidence="2 3">
    <name type="scientific">Pleurodeles waltl</name>
    <name type="common">Iberian ribbed newt</name>
    <dbReference type="NCBI Taxonomy" id="8319"/>
    <lineage>
        <taxon>Eukaryota</taxon>
        <taxon>Metazoa</taxon>
        <taxon>Chordata</taxon>
        <taxon>Craniata</taxon>
        <taxon>Vertebrata</taxon>
        <taxon>Euteleostomi</taxon>
        <taxon>Amphibia</taxon>
        <taxon>Batrachia</taxon>
        <taxon>Caudata</taxon>
        <taxon>Salamandroidea</taxon>
        <taxon>Salamandridae</taxon>
        <taxon>Pleurodelinae</taxon>
        <taxon>Pleurodeles</taxon>
    </lineage>
</organism>
<proteinExistence type="predicted"/>
<evidence type="ECO:0000313" key="2">
    <source>
        <dbReference type="EMBL" id="KAJ1210338.1"/>
    </source>
</evidence>
<comment type="caution">
    <text evidence="2">The sequence shown here is derived from an EMBL/GenBank/DDBJ whole genome shotgun (WGS) entry which is preliminary data.</text>
</comment>
<accession>A0AAV7WCN7</accession>
<reference evidence="2" key="1">
    <citation type="journal article" date="2022" name="bioRxiv">
        <title>Sequencing and chromosome-scale assembly of the giantPleurodeles waltlgenome.</title>
        <authorList>
            <person name="Brown T."/>
            <person name="Elewa A."/>
            <person name="Iarovenko S."/>
            <person name="Subramanian E."/>
            <person name="Araus A.J."/>
            <person name="Petzold A."/>
            <person name="Susuki M."/>
            <person name="Suzuki K.-i.T."/>
            <person name="Hayashi T."/>
            <person name="Toyoda A."/>
            <person name="Oliveira C."/>
            <person name="Osipova E."/>
            <person name="Leigh N.D."/>
            <person name="Simon A."/>
            <person name="Yun M.H."/>
        </authorList>
    </citation>
    <scope>NUCLEOTIDE SEQUENCE</scope>
    <source>
        <strain evidence="2">20211129_DDA</strain>
        <tissue evidence="2">Liver</tissue>
    </source>
</reference>
<feature type="coiled-coil region" evidence="1">
    <location>
        <begin position="59"/>
        <end position="107"/>
    </location>
</feature>
<name>A0AAV7WCN7_PLEWA</name>
<dbReference type="EMBL" id="JANPWB010000002">
    <property type="protein sequence ID" value="KAJ1210338.1"/>
    <property type="molecule type" value="Genomic_DNA"/>
</dbReference>
<keyword evidence="3" id="KW-1185">Reference proteome</keyword>
<gene>
    <name evidence="2" type="ORF">NDU88_005704</name>
</gene>
<evidence type="ECO:0000256" key="1">
    <source>
        <dbReference type="SAM" id="Coils"/>
    </source>
</evidence>
<keyword evidence="1" id="KW-0175">Coiled coil</keyword>
<evidence type="ECO:0000313" key="3">
    <source>
        <dbReference type="Proteomes" id="UP001066276"/>
    </source>
</evidence>
<sequence>MWPLRPEALTDALTGKAVRDRLAQYFESNWGTSTTRRCVWEAMKVVIRCLCVQTTYGVRRQLEKDVLDHEAMLQDLEKCLLTQPQRMEECRQARRVLLEDLRRLERYVYKAFGTSA</sequence>